<reference evidence="1" key="1">
    <citation type="submission" date="2021-02" db="EMBL/GenBank/DDBJ databases">
        <authorList>
            <person name="Dougan E. K."/>
            <person name="Rhodes N."/>
            <person name="Thang M."/>
            <person name="Chan C."/>
        </authorList>
    </citation>
    <scope>NUCLEOTIDE SEQUENCE</scope>
</reference>
<evidence type="ECO:0000313" key="1">
    <source>
        <dbReference type="EMBL" id="CAE7202459.1"/>
    </source>
</evidence>
<evidence type="ECO:0000313" key="2">
    <source>
        <dbReference type="Proteomes" id="UP000649617"/>
    </source>
</evidence>
<organism evidence="1 2">
    <name type="scientific">Symbiodinium pilosum</name>
    <name type="common">Dinoflagellate</name>
    <dbReference type="NCBI Taxonomy" id="2952"/>
    <lineage>
        <taxon>Eukaryota</taxon>
        <taxon>Sar</taxon>
        <taxon>Alveolata</taxon>
        <taxon>Dinophyceae</taxon>
        <taxon>Suessiales</taxon>
        <taxon>Symbiodiniaceae</taxon>
        <taxon>Symbiodinium</taxon>
    </lineage>
</organism>
<protein>
    <submittedName>
        <fullName evidence="1">Uncharacterized protein</fullName>
    </submittedName>
</protein>
<comment type="caution">
    <text evidence="1">The sequence shown here is derived from an EMBL/GenBank/DDBJ whole genome shotgun (WGS) entry which is preliminary data.</text>
</comment>
<keyword evidence="2" id="KW-1185">Reference proteome</keyword>
<proteinExistence type="predicted"/>
<dbReference type="AlphaFoldDB" id="A0A812J8A0"/>
<gene>
    <name evidence="1" type="ORF">SPIL2461_LOCUS1859</name>
</gene>
<sequence>EDVQKRMEDDPLSEEFPVGKRCRTPLDIAFRHLDEIIQGPQGWPEPDGTTENRSDLLRLQGLMSSDEEAEEAEALAAAAGSAGAGLGVSPETKPDESAFLLRWRSISIRPSDER</sequence>
<dbReference type="EMBL" id="CAJNIZ010001898">
    <property type="protein sequence ID" value="CAE7202459.1"/>
    <property type="molecule type" value="Genomic_DNA"/>
</dbReference>
<accession>A0A812J8A0</accession>
<feature type="non-terminal residue" evidence="1">
    <location>
        <position position="1"/>
    </location>
</feature>
<dbReference type="Proteomes" id="UP000649617">
    <property type="component" value="Unassembled WGS sequence"/>
</dbReference>
<name>A0A812J8A0_SYMPI</name>